<reference evidence="1 2" key="1">
    <citation type="submission" date="2015-09" db="EMBL/GenBank/DDBJ databases">
        <title>Complete genome sequence of Defluviimonas alba cai42t isolated from an oilfield in Xinjiang.</title>
        <authorList>
            <person name="Geng S."/>
            <person name="Pan X."/>
            <person name="Wu X."/>
        </authorList>
    </citation>
    <scope>NUCLEOTIDE SEQUENCE [LARGE SCALE GENOMIC DNA]</scope>
    <source>
        <strain evidence="2">cai42</strain>
    </source>
</reference>
<dbReference type="Proteomes" id="UP000076128">
    <property type="component" value="Chromosome"/>
</dbReference>
<gene>
    <name evidence="1" type="ORF">AKL17_0359</name>
</gene>
<dbReference type="OrthoDB" id="7658488at2"/>
<proteinExistence type="predicted"/>
<evidence type="ECO:0000313" key="2">
    <source>
        <dbReference type="Proteomes" id="UP000076128"/>
    </source>
</evidence>
<name>A0A159YYV1_9RHOB</name>
<organism evidence="1 2">
    <name type="scientific">Frigidibacter mobilis</name>
    <dbReference type="NCBI Taxonomy" id="1335048"/>
    <lineage>
        <taxon>Bacteria</taxon>
        <taxon>Pseudomonadati</taxon>
        <taxon>Pseudomonadota</taxon>
        <taxon>Alphaproteobacteria</taxon>
        <taxon>Rhodobacterales</taxon>
        <taxon>Paracoccaceae</taxon>
        <taxon>Frigidibacter</taxon>
    </lineage>
</organism>
<accession>A0A159YYV1</accession>
<keyword evidence="2" id="KW-1185">Reference proteome</keyword>
<dbReference type="EMBL" id="CP012661">
    <property type="protein sequence ID" value="AMY67621.1"/>
    <property type="molecule type" value="Genomic_DNA"/>
</dbReference>
<sequence length="116" mass="13012">MIEDLPKEIRAGLDEARRRDQKRKSRLRVQAGADVWRVQRLLDGGFALDATEVAHLRGRVDLYDGARHLMQCLIVASAVEDGELICLLKSSTRATDRAPLDFVRDETAPVGYLPRA</sequence>
<dbReference type="KEGG" id="daa:AKL17_0359"/>
<dbReference type="STRING" id="1335048.AKL17_0359"/>
<dbReference type="AlphaFoldDB" id="A0A159YYV1"/>
<protein>
    <submittedName>
        <fullName evidence="1">Uncharacterized protein</fullName>
    </submittedName>
</protein>
<evidence type="ECO:0000313" key="1">
    <source>
        <dbReference type="EMBL" id="AMY67621.1"/>
    </source>
</evidence>